<dbReference type="Pfam" id="PF00111">
    <property type="entry name" value="Fer2"/>
    <property type="match status" value="1"/>
</dbReference>
<evidence type="ECO:0000256" key="5">
    <source>
        <dbReference type="ARBA" id="ARBA00023014"/>
    </source>
</evidence>
<dbReference type="PANTHER" id="PTHR44379">
    <property type="entry name" value="OXIDOREDUCTASE WITH IRON-SULFUR SUBUNIT"/>
    <property type="match status" value="1"/>
</dbReference>
<dbReference type="InterPro" id="IPR001041">
    <property type="entry name" value="2Fe-2S_ferredoxin-type"/>
</dbReference>
<gene>
    <name evidence="7" type="ORF">GCM10022277_06950</name>
</gene>
<dbReference type="RefSeq" id="WP_344795527.1">
    <property type="nucleotide sequence ID" value="NZ_BAABBN010000004.1"/>
</dbReference>
<dbReference type="PROSITE" id="PS00197">
    <property type="entry name" value="2FE2S_FER_1"/>
    <property type="match status" value="1"/>
</dbReference>
<evidence type="ECO:0000256" key="4">
    <source>
        <dbReference type="ARBA" id="ARBA00023004"/>
    </source>
</evidence>
<keyword evidence="4" id="KW-0408">Iron</keyword>
<keyword evidence="8" id="KW-1185">Reference proteome</keyword>
<dbReference type="InterPro" id="IPR006058">
    <property type="entry name" value="2Fe2S_fd_BS"/>
</dbReference>
<dbReference type="InterPro" id="IPR036010">
    <property type="entry name" value="2Fe-2S_ferredoxin-like_sf"/>
</dbReference>
<accession>A0ABP7M597</accession>
<dbReference type="Proteomes" id="UP001501565">
    <property type="component" value="Unassembled WGS sequence"/>
</dbReference>
<feature type="domain" description="2Fe-2S ferredoxin-type" evidence="6">
    <location>
        <begin position="1"/>
        <end position="76"/>
    </location>
</feature>
<keyword evidence="5" id="KW-0411">Iron-sulfur</keyword>
<keyword evidence="2" id="KW-0479">Metal-binding</keyword>
<keyword evidence="3" id="KW-0560">Oxidoreductase</keyword>
<comment type="caution">
    <text evidence="7">The sequence shown here is derived from an EMBL/GenBank/DDBJ whole genome shotgun (WGS) entry which is preliminary data.</text>
</comment>
<dbReference type="Gene3D" id="3.10.20.30">
    <property type="match status" value="1"/>
</dbReference>
<organism evidence="7 8">
    <name type="scientific">Litoribacillus peritrichatus</name>
    <dbReference type="NCBI Taxonomy" id="718191"/>
    <lineage>
        <taxon>Bacteria</taxon>
        <taxon>Pseudomonadati</taxon>
        <taxon>Pseudomonadota</taxon>
        <taxon>Gammaproteobacteria</taxon>
        <taxon>Oceanospirillales</taxon>
        <taxon>Oceanospirillaceae</taxon>
        <taxon>Litoribacillus</taxon>
    </lineage>
</organism>
<evidence type="ECO:0000256" key="2">
    <source>
        <dbReference type="ARBA" id="ARBA00022723"/>
    </source>
</evidence>
<dbReference type="CDD" id="cd00207">
    <property type="entry name" value="fer2"/>
    <property type="match status" value="1"/>
</dbReference>
<proteinExistence type="predicted"/>
<evidence type="ECO:0000259" key="6">
    <source>
        <dbReference type="PROSITE" id="PS51085"/>
    </source>
</evidence>
<dbReference type="SUPFAM" id="SSF54292">
    <property type="entry name" value="2Fe-2S ferredoxin-like"/>
    <property type="match status" value="1"/>
</dbReference>
<dbReference type="InterPro" id="IPR036884">
    <property type="entry name" value="2Fe-2S-bd_dom_sf"/>
</dbReference>
<keyword evidence="1" id="KW-0001">2Fe-2S</keyword>
<evidence type="ECO:0000256" key="1">
    <source>
        <dbReference type="ARBA" id="ARBA00022714"/>
    </source>
</evidence>
<dbReference type="EMBL" id="BAABBN010000004">
    <property type="protein sequence ID" value="GAA3915015.1"/>
    <property type="molecule type" value="Genomic_DNA"/>
</dbReference>
<dbReference type="InterPro" id="IPR012675">
    <property type="entry name" value="Beta-grasp_dom_sf"/>
</dbReference>
<evidence type="ECO:0000313" key="8">
    <source>
        <dbReference type="Proteomes" id="UP001501565"/>
    </source>
</evidence>
<dbReference type="Pfam" id="PF01799">
    <property type="entry name" value="Fer2_2"/>
    <property type="match status" value="1"/>
</dbReference>
<protein>
    <submittedName>
        <fullName evidence="7">(2Fe-2S)-binding protein</fullName>
    </submittedName>
</protein>
<dbReference type="PROSITE" id="PS51085">
    <property type="entry name" value="2FE2S_FER_2"/>
    <property type="match status" value="1"/>
</dbReference>
<reference evidence="8" key="1">
    <citation type="journal article" date="2019" name="Int. J. Syst. Evol. Microbiol.">
        <title>The Global Catalogue of Microorganisms (GCM) 10K type strain sequencing project: providing services to taxonomists for standard genome sequencing and annotation.</title>
        <authorList>
            <consortium name="The Broad Institute Genomics Platform"/>
            <consortium name="The Broad Institute Genome Sequencing Center for Infectious Disease"/>
            <person name="Wu L."/>
            <person name="Ma J."/>
        </authorList>
    </citation>
    <scope>NUCLEOTIDE SEQUENCE [LARGE SCALE GENOMIC DNA]</scope>
    <source>
        <strain evidence="8">JCM 17551</strain>
    </source>
</reference>
<dbReference type="PANTHER" id="PTHR44379:SF2">
    <property type="entry name" value="BLR6218 PROTEIN"/>
    <property type="match status" value="1"/>
</dbReference>
<dbReference type="SUPFAM" id="SSF47741">
    <property type="entry name" value="CO dehydrogenase ISP C-domain like"/>
    <property type="match status" value="1"/>
</dbReference>
<sequence length="173" mass="18763">MIEFRVNGNTQRLDVEGDTPLLWVLRDTIGLTGTKFGCGMGLCGACTVQMNGQPIRSCSMPVSAIHGQEITTIEGVGTMDDLHPVQQAWIDENVPQCGYCQSGQIMSATALLASNPNPSDDEIKQYMAGNICRCGTYPRIQKAIKKASRAMQRTGFAESSPNLNYELATEVQS</sequence>
<dbReference type="InterPro" id="IPR002888">
    <property type="entry name" value="2Fe-2S-bd"/>
</dbReference>
<dbReference type="Gene3D" id="1.10.150.120">
    <property type="entry name" value="[2Fe-2S]-binding domain"/>
    <property type="match status" value="1"/>
</dbReference>
<name>A0ABP7M597_9GAMM</name>
<evidence type="ECO:0000313" key="7">
    <source>
        <dbReference type="EMBL" id="GAA3915015.1"/>
    </source>
</evidence>
<evidence type="ECO:0000256" key="3">
    <source>
        <dbReference type="ARBA" id="ARBA00023002"/>
    </source>
</evidence>
<dbReference type="InterPro" id="IPR051452">
    <property type="entry name" value="Diverse_Oxidoreductases"/>
</dbReference>